<reference evidence="3" key="1">
    <citation type="journal article" date="2019" name="Int. J. Syst. Evol. Microbiol.">
        <title>The Global Catalogue of Microorganisms (GCM) 10K type strain sequencing project: providing services to taxonomists for standard genome sequencing and annotation.</title>
        <authorList>
            <consortium name="The Broad Institute Genomics Platform"/>
            <consortium name="The Broad Institute Genome Sequencing Center for Infectious Disease"/>
            <person name="Wu L."/>
            <person name="Ma J."/>
        </authorList>
    </citation>
    <scope>NUCLEOTIDE SEQUENCE [LARGE SCALE GENOMIC DNA]</scope>
    <source>
        <strain evidence="3">CGMCC 1.15304</strain>
    </source>
</reference>
<dbReference type="EMBL" id="JBHSCR010000002">
    <property type="protein sequence ID" value="MFC4346967.1"/>
    <property type="molecule type" value="Genomic_DNA"/>
</dbReference>
<name>A0ABV8U6Z4_9PROT</name>
<keyword evidence="3" id="KW-1185">Reference proteome</keyword>
<gene>
    <name evidence="2" type="ORF">ACFO5Q_03835</name>
</gene>
<proteinExistence type="predicted"/>
<evidence type="ECO:0008006" key="4">
    <source>
        <dbReference type="Google" id="ProtNLM"/>
    </source>
</evidence>
<keyword evidence="1" id="KW-0732">Signal</keyword>
<feature type="signal peptide" evidence="1">
    <location>
        <begin position="1"/>
        <end position="23"/>
    </location>
</feature>
<sequence>MRILSLYLLVALAVVAVGQAAEARPPFFIRYIDVADSADGKDVLVADVVNPRNASVLLKAYVRPGGVQEVALAQSEADFSVDPVSVLIAPASRRKLKFPAAGFPQGSESRTFELVIEQQPKYFASRQSLGMPDSMTITTYVVEIVVPGAEVGGAIQVGEVERRIRQEEAE</sequence>
<feature type="chain" id="PRO_5047067524" description="Pili assembly chaperone N-terminal domain-containing protein" evidence="1">
    <location>
        <begin position="24"/>
        <end position="170"/>
    </location>
</feature>
<organism evidence="2 3">
    <name type="scientific">Kordiimonas lipolytica</name>
    <dbReference type="NCBI Taxonomy" id="1662421"/>
    <lineage>
        <taxon>Bacteria</taxon>
        <taxon>Pseudomonadati</taxon>
        <taxon>Pseudomonadota</taxon>
        <taxon>Alphaproteobacteria</taxon>
        <taxon>Kordiimonadales</taxon>
        <taxon>Kordiimonadaceae</taxon>
        <taxon>Kordiimonas</taxon>
    </lineage>
</organism>
<evidence type="ECO:0000313" key="2">
    <source>
        <dbReference type="EMBL" id="MFC4346967.1"/>
    </source>
</evidence>
<accession>A0ABV8U6Z4</accession>
<comment type="caution">
    <text evidence="2">The sequence shown here is derived from an EMBL/GenBank/DDBJ whole genome shotgun (WGS) entry which is preliminary data.</text>
</comment>
<dbReference type="RefSeq" id="WP_068147599.1">
    <property type="nucleotide sequence ID" value="NZ_JBHSCR010000002.1"/>
</dbReference>
<evidence type="ECO:0000313" key="3">
    <source>
        <dbReference type="Proteomes" id="UP001595776"/>
    </source>
</evidence>
<evidence type="ECO:0000256" key="1">
    <source>
        <dbReference type="SAM" id="SignalP"/>
    </source>
</evidence>
<protein>
    <recommendedName>
        <fullName evidence="4">Pili assembly chaperone N-terminal domain-containing protein</fullName>
    </recommendedName>
</protein>
<dbReference type="Proteomes" id="UP001595776">
    <property type="component" value="Unassembled WGS sequence"/>
</dbReference>